<accession>A0A183K481</accession>
<sequence length="129" mass="15289">MEPNDSYFEDDLALLSYALEQMQVKTTTVAEVSATLANIFKFQLPVEEEIRKRRWKWIGHTLRKSPNCITRQVLTCNPKEKWKIGKPKNTLRREIESDMERMHNNWKELERIAQNSVGWGIRWLAYAPP</sequence>
<gene>
    <name evidence="1" type="ORF">SCUD_LOCUS9801</name>
</gene>
<proteinExistence type="predicted"/>
<organism evidence="3">
    <name type="scientific">Schistosoma curassoni</name>
    <dbReference type="NCBI Taxonomy" id="6186"/>
    <lineage>
        <taxon>Eukaryota</taxon>
        <taxon>Metazoa</taxon>
        <taxon>Spiralia</taxon>
        <taxon>Lophotrochozoa</taxon>
        <taxon>Platyhelminthes</taxon>
        <taxon>Trematoda</taxon>
        <taxon>Digenea</taxon>
        <taxon>Strigeidida</taxon>
        <taxon>Schistosomatoidea</taxon>
        <taxon>Schistosomatidae</taxon>
        <taxon>Schistosoma</taxon>
    </lineage>
</organism>
<dbReference type="AlphaFoldDB" id="A0A183K481"/>
<reference evidence="3" key="1">
    <citation type="submission" date="2016-06" db="UniProtKB">
        <authorList>
            <consortium name="WormBaseParasite"/>
        </authorList>
    </citation>
    <scope>IDENTIFICATION</scope>
</reference>
<dbReference type="EMBL" id="UZAK01033422">
    <property type="protein sequence ID" value="VDP37111.1"/>
    <property type="molecule type" value="Genomic_DNA"/>
</dbReference>
<name>A0A183K481_9TREM</name>
<dbReference type="WBParaSite" id="SCUD_0000980101-mRNA-1">
    <property type="protein sequence ID" value="SCUD_0000980101-mRNA-1"/>
    <property type="gene ID" value="SCUD_0000980101"/>
</dbReference>
<keyword evidence="2" id="KW-1185">Reference proteome</keyword>
<dbReference type="Proteomes" id="UP000279833">
    <property type="component" value="Unassembled WGS sequence"/>
</dbReference>
<protein>
    <submittedName>
        <fullName evidence="1 3">Uncharacterized protein</fullName>
    </submittedName>
</protein>
<evidence type="ECO:0000313" key="1">
    <source>
        <dbReference type="EMBL" id="VDP37111.1"/>
    </source>
</evidence>
<evidence type="ECO:0000313" key="3">
    <source>
        <dbReference type="WBParaSite" id="SCUD_0000980101-mRNA-1"/>
    </source>
</evidence>
<evidence type="ECO:0000313" key="2">
    <source>
        <dbReference type="Proteomes" id="UP000279833"/>
    </source>
</evidence>
<reference evidence="1 2" key="2">
    <citation type="submission" date="2018-11" db="EMBL/GenBank/DDBJ databases">
        <authorList>
            <consortium name="Pathogen Informatics"/>
        </authorList>
    </citation>
    <scope>NUCLEOTIDE SEQUENCE [LARGE SCALE GENOMIC DNA]</scope>
    <source>
        <strain evidence="1">Dakar</strain>
        <strain evidence="2">Dakar, Senegal</strain>
    </source>
</reference>